<dbReference type="InterPro" id="IPR011051">
    <property type="entry name" value="RmlC_Cupin_sf"/>
</dbReference>
<accession>W0FSN4</accession>
<dbReference type="InterPro" id="IPR014710">
    <property type="entry name" value="RmlC-like_jellyroll"/>
</dbReference>
<sequence length="158" mass="18242">MEEKNYVMNDEGEFGKYVVQTLRTPQFSPEFQEIYKQWGRRLLWIDGNTVPGAFQMNMTWYVNAPDMRPLYKHDEHSHDFDELIGFIGSNPDDPYDLGGVIEVGIGGELHRLTKSSIIFMPAGMKHLPLSIISLERPILHFSISMSPEYSFKPTNKED</sequence>
<protein>
    <submittedName>
        <fullName evidence="1">Uncharacterized protein</fullName>
    </submittedName>
</protein>
<reference evidence="1" key="1">
    <citation type="journal article" date="2013" name="PLoS ONE">
        <title>Metagenomic insights into the carbohydrate-active enzymes carried by the microorganisms adhering to solid digesta in the rumen of cows.</title>
        <authorList>
            <person name="Wang L."/>
            <person name="Hatem A."/>
            <person name="Catalyurek U.V."/>
            <person name="Morrison M."/>
            <person name="Yu Z."/>
        </authorList>
    </citation>
    <scope>NUCLEOTIDE SEQUENCE</scope>
</reference>
<organism evidence="1">
    <name type="scientific">uncultured bacterium Contigcl_1539</name>
    <dbReference type="NCBI Taxonomy" id="1393650"/>
    <lineage>
        <taxon>Bacteria</taxon>
        <taxon>environmental samples</taxon>
    </lineage>
</organism>
<evidence type="ECO:0000313" key="1">
    <source>
        <dbReference type="EMBL" id="AHF25907.1"/>
    </source>
</evidence>
<proteinExistence type="predicted"/>
<dbReference type="Gene3D" id="2.60.120.10">
    <property type="entry name" value="Jelly Rolls"/>
    <property type="match status" value="1"/>
</dbReference>
<dbReference type="EMBL" id="KC246858">
    <property type="protein sequence ID" value="AHF25907.1"/>
    <property type="molecule type" value="Genomic_DNA"/>
</dbReference>
<dbReference type="SUPFAM" id="SSF51182">
    <property type="entry name" value="RmlC-like cupins"/>
    <property type="match status" value="1"/>
</dbReference>
<name>W0FSN4_9BACT</name>
<dbReference type="AlphaFoldDB" id="W0FSN4"/>